<dbReference type="Proteomes" id="UP000221961">
    <property type="component" value="Chromosome"/>
</dbReference>
<evidence type="ECO:0000313" key="3">
    <source>
        <dbReference type="Proteomes" id="UP000221961"/>
    </source>
</evidence>
<accession>A0A291RBY8</accession>
<dbReference type="PANTHER" id="PTHR43861">
    <property type="entry name" value="TRANS-ACONITATE 2-METHYLTRANSFERASE-RELATED"/>
    <property type="match status" value="1"/>
</dbReference>
<dbReference type="AlphaFoldDB" id="A0A291RBY8"/>
<sequence>MVMLGDERVSSAYERNAEFWIHIVRERLDQYQTQLTDPALLASIGSVAGLRVLDAGCGEGYLTRELVRRGAAHGYGVDTCAEFVEAARAHPEYSAVSSTFLHADVADLPLPDRSVDLVVVNRLPNGIAEPGKRFHEFRRVLAPAGRLILLGMHPCFYAARAERTAANSSDFPIDAYFGVRTVEQNFSVAGTVSPAPSVQSFYSLEAYIGMVTAAGFAITGVREPHPTAAQRRADPWWDENFKRPLFLLLECAPNTTLV</sequence>
<dbReference type="EMBL" id="CP023778">
    <property type="protein sequence ID" value="ATL64906.1"/>
    <property type="molecule type" value="Genomic_DNA"/>
</dbReference>
<evidence type="ECO:0000313" key="2">
    <source>
        <dbReference type="EMBL" id="ATL64906.1"/>
    </source>
</evidence>
<dbReference type="Gene3D" id="3.40.50.150">
    <property type="entry name" value="Vaccinia Virus protein VP39"/>
    <property type="match status" value="1"/>
</dbReference>
<dbReference type="SUPFAM" id="SSF53335">
    <property type="entry name" value="S-adenosyl-L-methionine-dependent methyltransferases"/>
    <property type="match status" value="1"/>
</dbReference>
<keyword evidence="2" id="KW-0808">Transferase</keyword>
<reference evidence="2 3" key="1">
    <citation type="submission" date="2017-10" db="EMBL/GenBank/DDBJ databases">
        <title>Comparative genomics between pathogenic Norcardia.</title>
        <authorList>
            <person name="Zeng L."/>
        </authorList>
    </citation>
    <scope>NUCLEOTIDE SEQUENCE [LARGE SCALE GENOMIC DNA]</scope>
    <source>
        <strain evidence="2 3">NC_YFY_NT001</strain>
    </source>
</reference>
<feature type="domain" description="Methyltransferase type 11" evidence="1">
    <location>
        <begin position="53"/>
        <end position="149"/>
    </location>
</feature>
<dbReference type="PANTHER" id="PTHR43861:SF1">
    <property type="entry name" value="TRANS-ACONITATE 2-METHYLTRANSFERASE"/>
    <property type="match status" value="1"/>
</dbReference>
<proteinExistence type="predicted"/>
<dbReference type="InterPro" id="IPR029063">
    <property type="entry name" value="SAM-dependent_MTases_sf"/>
</dbReference>
<organism evidence="2 3">
    <name type="scientific">Nocardia terpenica</name>
    <dbReference type="NCBI Taxonomy" id="455432"/>
    <lineage>
        <taxon>Bacteria</taxon>
        <taxon>Bacillati</taxon>
        <taxon>Actinomycetota</taxon>
        <taxon>Actinomycetes</taxon>
        <taxon>Mycobacteriales</taxon>
        <taxon>Nocardiaceae</taxon>
        <taxon>Nocardia</taxon>
    </lineage>
</organism>
<protein>
    <submittedName>
        <fullName evidence="2">SAM-dependent methyltransferase</fullName>
    </submittedName>
</protein>
<dbReference type="InterPro" id="IPR013216">
    <property type="entry name" value="Methyltransf_11"/>
</dbReference>
<dbReference type="CDD" id="cd02440">
    <property type="entry name" value="AdoMet_MTases"/>
    <property type="match status" value="1"/>
</dbReference>
<dbReference type="GO" id="GO:0008757">
    <property type="term" value="F:S-adenosylmethionine-dependent methyltransferase activity"/>
    <property type="evidence" value="ECO:0007669"/>
    <property type="project" value="InterPro"/>
</dbReference>
<dbReference type="GO" id="GO:0032259">
    <property type="term" value="P:methylation"/>
    <property type="evidence" value="ECO:0007669"/>
    <property type="project" value="UniProtKB-KW"/>
</dbReference>
<dbReference type="Pfam" id="PF08241">
    <property type="entry name" value="Methyltransf_11"/>
    <property type="match status" value="1"/>
</dbReference>
<keyword evidence="2" id="KW-0489">Methyltransferase</keyword>
<evidence type="ECO:0000259" key="1">
    <source>
        <dbReference type="Pfam" id="PF08241"/>
    </source>
</evidence>
<dbReference type="KEGG" id="ntp:CRH09_00295"/>
<gene>
    <name evidence="2" type="ORF">CRH09_00295</name>
</gene>
<name>A0A291RBY8_9NOCA</name>